<evidence type="ECO:0000256" key="5">
    <source>
        <dbReference type="ARBA" id="ARBA00022873"/>
    </source>
</evidence>
<evidence type="ECO:0000313" key="10">
    <source>
        <dbReference type="EMBL" id="KAL3088251.1"/>
    </source>
</evidence>
<dbReference type="InterPro" id="IPR050411">
    <property type="entry name" value="AlphaKG_dependent_hydroxylases"/>
</dbReference>
<dbReference type="Gene3D" id="3.60.130.10">
    <property type="entry name" value="Clavaminate synthase-like"/>
    <property type="match status" value="1"/>
</dbReference>
<accession>A0ABD2JC98</accession>
<protein>
    <recommendedName>
        <fullName evidence="9">TauD/TfdA-like domain-containing protein</fullName>
    </recommendedName>
</protein>
<comment type="pathway">
    <text evidence="2">Amine and polyamine biosynthesis; carnitine biosynthesis.</text>
</comment>
<gene>
    <name evidence="10" type="ORF">niasHS_008772</name>
</gene>
<dbReference type="Pfam" id="PF02668">
    <property type="entry name" value="TauD"/>
    <property type="match status" value="1"/>
</dbReference>
<dbReference type="GO" id="GO:0051213">
    <property type="term" value="F:dioxygenase activity"/>
    <property type="evidence" value="ECO:0007669"/>
    <property type="project" value="UniProtKB-KW"/>
</dbReference>
<evidence type="ECO:0000259" key="9">
    <source>
        <dbReference type="Pfam" id="PF02668"/>
    </source>
</evidence>
<evidence type="ECO:0000256" key="6">
    <source>
        <dbReference type="ARBA" id="ARBA00022964"/>
    </source>
</evidence>
<evidence type="ECO:0000256" key="3">
    <source>
        <dbReference type="ARBA" id="ARBA00008654"/>
    </source>
</evidence>
<dbReference type="GO" id="GO:0046872">
    <property type="term" value="F:metal ion binding"/>
    <property type="evidence" value="ECO:0007669"/>
    <property type="project" value="UniProtKB-KW"/>
</dbReference>
<keyword evidence="7" id="KW-0560">Oxidoreductase</keyword>
<evidence type="ECO:0000256" key="8">
    <source>
        <dbReference type="ARBA" id="ARBA00023004"/>
    </source>
</evidence>
<feature type="domain" description="TauD/TfdA-like" evidence="9">
    <location>
        <begin position="157"/>
        <end position="397"/>
    </location>
</feature>
<keyword evidence="6" id="KW-0223">Dioxygenase</keyword>
<evidence type="ECO:0000256" key="4">
    <source>
        <dbReference type="ARBA" id="ARBA00022723"/>
    </source>
</evidence>
<sequence>MRFSSKLNILSFSNLVHRRLIQIVFKGGSTGLFPYVWLRDCSLDPQTYAVTAAMKGRLHFMRDFDTNVHPLDVSLDKKANCLAIQWPGNVNSRYEQNWLKSRCPANENVRILRRQFYLGLECVEQWNRKQIESRKFRFLLDRFIDDDRVLHDFLCSVCVHGIAVLEGNGKNSNNSELFGKIVQRIGFLQRNHFGEIFEVFPKPNASNMAYAGAGELPYHTDFPSLSDPPQLQMLHMANRAECSGGLSMFVDGFHIAKLMAQRYPEHYKLLTSVPLEFVEEGFDEHKLMDGSDERFDYDMVARHKTIKLDDQNRVVQVQFGNVMRSWFIDIGDPSLIQKIYDALKIFTELCYAPENQLIFPLHSGDSVLWANTRLLHARGGYAVIGVPSRERRVIGCYFGWDTVKSRVRTLRDALKLAQNQHTL</sequence>
<evidence type="ECO:0000256" key="2">
    <source>
        <dbReference type="ARBA" id="ARBA00005022"/>
    </source>
</evidence>
<reference evidence="10 11" key="1">
    <citation type="submission" date="2024-10" db="EMBL/GenBank/DDBJ databases">
        <authorList>
            <person name="Kim D."/>
        </authorList>
    </citation>
    <scope>NUCLEOTIDE SEQUENCE [LARGE SCALE GENOMIC DNA]</scope>
    <source>
        <strain evidence="10">Taebaek</strain>
    </source>
</reference>
<evidence type="ECO:0000256" key="7">
    <source>
        <dbReference type="ARBA" id="ARBA00023002"/>
    </source>
</evidence>
<comment type="caution">
    <text evidence="10">The sequence shown here is derived from an EMBL/GenBank/DDBJ whole genome shotgun (WGS) entry which is preliminary data.</text>
</comment>
<dbReference type="PANTHER" id="PTHR10696">
    <property type="entry name" value="GAMMA-BUTYROBETAINE HYDROXYLASE-RELATED"/>
    <property type="match status" value="1"/>
</dbReference>
<evidence type="ECO:0000313" key="11">
    <source>
        <dbReference type="Proteomes" id="UP001620645"/>
    </source>
</evidence>
<evidence type="ECO:0000256" key="1">
    <source>
        <dbReference type="ARBA" id="ARBA00001954"/>
    </source>
</evidence>
<comment type="similarity">
    <text evidence="3">Belongs to the gamma-BBH/TMLD family.</text>
</comment>
<proteinExistence type="inferred from homology"/>
<dbReference type="Proteomes" id="UP001620645">
    <property type="component" value="Unassembled WGS sequence"/>
</dbReference>
<keyword evidence="5" id="KW-0124">Carnitine biosynthesis</keyword>
<dbReference type="EMBL" id="JBICCN010000162">
    <property type="protein sequence ID" value="KAL3088251.1"/>
    <property type="molecule type" value="Genomic_DNA"/>
</dbReference>
<dbReference type="InterPro" id="IPR042098">
    <property type="entry name" value="TauD-like_sf"/>
</dbReference>
<dbReference type="Gene3D" id="3.30.2020.30">
    <property type="match status" value="1"/>
</dbReference>
<dbReference type="AlphaFoldDB" id="A0ABD2JC98"/>
<dbReference type="SUPFAM" id="SSF51197">
    <property type="entry name" value="Clavaminate synthase-like"/>
    <property type="match status" value="1"/>
</dbReference>
<dbReference type="GO" id="GO:0045329">
    <property type="term" value="P:carnitine biosynthetic process"/>
    <property type="evidence" value="ECO:0007669"/>
    <property type="project" value="UniProtKB-KW"/>
</dbReference>
<comment type="cofactor">
    <cofactor evidence="1">
        <name>Fe(2+)</name>
        <dbReference type="ChEBI" id="CHEBI:29033"/>
    </cofactor>
</comment>
<organism evidence="10 11">
    <name type="scientific">Heterodera schachtii</name>
    <name type="common">Sugarbeet cyst nematode worm</name>
    <name type="synonym">Tylenchus schachtii</name>
    <dbReference type="NCBI Taxonomy" id="97005"/>
    <lineage>
        <taxon>Eukaryota</taxon>
        <taxon>Metazoa</taxon>
        <taxon>Ecdysozoa</taxon>
        <taxon>Nematoda</taxon>
        <taxon>Chromadorea</taxon>
        <taxon>Rhabditida</taxon>
        <taxon>Tylenchina</taxon>
        <taxon>Tylenchomorpha</taxon>
        <taxon>Tylenchoidea</taxon>
        <taxon>Heteroderidae</taxon>
        <taxon>Heteroderinae</taxon>
        <taxon>Heterodera</taxon>
    </lineage>
</organism>
<dbReference type="InterPro" id="IPR038492">
    <property type="entry name" value="GBBH-like_N_sf"/>
</dbReference>
<dbReference type="PANTHER" id="PTHR10696:SF33">
    <property type="entry name" value="GAMMA-BUTYROBETAINE DIOXYGENASE"/>
    <property type="match status" value="1"/>
</dbReference>
<keyword evidence="11" id="KW-1185">Reference proteome</keyword>
<keyword evidence="4" id="KW-0479">Metal-binding</keyword>
<name>A0ABD2JC98_HETSC</name>
<dbReference type="InterPro" id="IPR003819">
    <property type="entry name" value="TauD/TfdA-like"/>
</dbReference>
<keyword evidence="8" id="KW-0408">Iron</keyword>